<gene>
    <name evidence="2" type="ORF">ACFOU2_08135</name>
</gene>
<proteinExistence type="predicted"/>
<name>A0ABV8B2R8_9BACI</name>
<reference evidence="3" key="1">
    <citation type="journal article" date="2019" name="Int. J. Syst. Evol. Microbiol.">
        <title>The Global Catalogue of Microorganisms (GCM) 10K type strain sequencing project: providing services to taxonomists for standard genome sequencing and annotation.</title>
        <authorList>
            <consortium name="The Broad Institute Genomics Platform"/>
            <consortium name="The Broad Institute Genome Sequencing Center for Infectious Disease"/>
            <person name="Wu L."/>
            <person name="Ma J."/>
        </authorList>
    </citation>
    <scope>NUCLEOTIDE SEQUENCE [LARGE SCALE GENOMIC DNA]</scope>
    <source>
        <strain evidence="3">CCUG 61889</strain>
    </source>
</reference>
<dbReference type="RefSeq" id="WP_377914007.1">
    <property type="nucleotide sequence ID" value="NZ_JBHRZT010000032.1"/>
</dbReference>
<feature type="domain" description="Transposase IS4-like" evidence="1">
    <location>
        <begin position="30"/>
        <end position="71"/>
    </location>
</feature>
<dbReference type="EMBL" id="JBHRZT010000032">
    <property type="protein sequence ID" value="MFC3883482.1"/>
    <property type="molecule type" value="Genomic_DNA"/>
</dbReference>
<accession>A0ABV8B2R8</accession>
<dbReference type="Proteomes" id="UP001595752">
    <property type="component" value="Unassembled WGS sequence"/>
</dbReference>
<dbReference type="Pfam" id="PF01609">
    <property type="entry name" value="DDE_Tnp_1"/>
    <property type="match status" value="1"/>
</dbReference>
<dbReference type="InterPro" id="IPR002559">
    <property type="entry name" value="Transposase_11"/>
</dbReference>
<comment type="caution">
    <text evidence="2">The sequence shown here is derived from an EMBL/GenBank/DDBJ whole genome shotgun (WGS) entry which is preliminary data.</text>
</comment>
<evidence type="ECO:0000259" key="1">
    <source>
        <dbReference type="Pfam" id="PF01609"/>
    </source>
</evidence>
<sequence length="73" mass="8200">MVIVVEAVDQQGDLQNYIQRVTKLIAKGKSTRFSWYKGYKLHLCMSTEGVVLSYAFVSANRYDSIIAPTVLLA</sequence>
<protein>
    <submittedName>
        <fullName evidence="2">Transposase</fullName>
    </submittedName>
</protein>
<evidence type="ECO:0000313" key="2">
    <source>
        <dbReference type="EMBL" id="MFC3883482.1"/>
    </source>
</evidence>
<organism evidence="2 3">
    <name type="scientific">Bacillus songklensis</name>
    <dbReference type="NCBI Taxonomy" id="1069116"/>
    <lineage>
        <taxon>Bacteria</taxon>
        <taxon>Bacillati</taxon>
        <taxon>Bacillota</taxon>
        <taxon>Bacilli</taxon>
        <taxon>Bacillales</taxon>
        <taxon>Bacillaceae</taxon>
        <taxon>Bacillus</taxon>
    </lineage>
</organism>
<evidence type="ECO:0000313" key="3">
    <source>
        <dbReference type="Proteomes" id="UP001595752"/>
    </source>
</evidence>
<keyword evidence="3" id="KW-1185">Reference proteome</keyword>